<dbReference type="PANTHER" id="PTHR46300:SF5">
    <property type="entry name" value="CYTOCHROME P450"/>
    <property type="match status" value="1"/>
</dbReference>
<keyword evidence="11" id="KW-0732">Signal</keyword>
<dbReference type="InterPro" id="IPR036396">
    <property type="entry name" value="Cyt_P450_sf"/>
</dbReference>
<organism evidence="12 13">
    <name type="scientific">Macrolepiota fuliginosa MF-IS2</name>
    <dbReference type="NCBI Taxonomy" id="1400762"/>
    <lineage>
        <taxon>Eukaryota</taxon>
        <taxon>Fungi</taxon>
        <taxon>Dikarya</taxon>
        <taxon>Basidiomycota</taxon>
        <taxon>Agaricomycotina</taxon>
        <taxon>Agaricomycetes</taxon>
        <taxon>Agaricomycetidae</taxon>
        <taxon>Agaricales</taxon>
        <taxon>Agaricineae</taxon>
        <taxon>Agaricaceae</taxon>
        <taxon>Macrolepiota</taxon>
    </lineage>
</organism>
<evidence type="ECO:0000256" key="9">
    <source>
        <dbReference type="PIRSR" id="PIRSR602401-1"/>
    </source>
</evidence>
<dbReference type="GO" id="GO:0016705">
    <property type="term" value="F:oxidoreductase activity, acting on paired donors, with incorporation or reduction of molecular oxygen"/>
    <property type="evidence" value="ECO:0007669"/>
    <property type="project" value="InterPro"/>
</dbReference>
<feature type="binding site" description="axial binding residue" evidence="9">
    <location>
        <position position="439"/>
    </location>
    <ligand>
        <name>heme</name>
        <dbReference type="ChEBI" id="CHEBI:30413"/>
    </ligand>
    <ligandPart>
        <name>Fe</name>
        <dbReference type="ChEBI" id="CHEBI:18248"/>
    </ligandPart>
</feature>
<comment type="similarity">
    <text evidence="3 10">Belongs to the cytochrome P450 family.</text>
</comment>
<dbReference type="InterPro" id="IPR002401">
    <property type="entry name" value="Cyt_P450_E_grp-I"/>
</dbReference>
<evidence type="ECO:0000256" key="10">
    <source>
        <dbReference type="RuleBase" id="RU000461"/>
    </source>
</evidence>
<dbReference type="SUPFAM" id="SSF48264">
    <property type="entry name" value="Cytochrome P450"/>
    <property type="match status" value="1"/>
</dbReference>
<dbReference type="GO" id="GO:0020037">
    <property type="term" value="F:heme binding"/>
    <property type="evidence" value="ECO:0007669"/>
    <property type="project" value="InterPro"/>
</dbReference>
<dbReference type="Pfam" id="PF00067">
    <property type="entry name" value="p450"/>
    <property type="match status" value="1"/>
</dbReference>
<dbReference type="PANTHER" id="PTHR46300">
    <property type="entry name" value="P450, PUTATIVE (EUROFUNG)-RELATED-RELATED"/>
    <property type="match status" value="1"/>
</dbReference>
<evidence type="ECO:0000313" key="12">
    <source>
        <dbReference type="EMBL" id="KAF9446806.1"/>
    </source>
</evidence>
<dbReference type="CDD" id="cd11065">
    <property type="entry name" value="CYP64-like"/>
    <property type="match status" value="1"/>
</dbReference>
<keyword evidence="6 10" id="KW-0560">Oxidoreductase</keyword>
<keyword evidence="8 10" id="KW-0503">Monooxygenase</keyword>
<dbReference type="PRINTS" id="PR00463">
    <property type="entry name" value="EP450I"/>
</dbReference>
<dbReference type="InterPro" id="IPR001128">
    <property type="entry name" value="Cyt_P450"/>
</dbReference>
<evidence type="ECO:0000256" key="4">
    <source>
        <dbReference type="ARBA" id="ARBA00022617"/>
    </source>
</evidence>
<keyword evidence="13" id="KW-1185">Reference proteome</keyword>
<evidence type="ECO:0000256" key="1">
    <source>
        <dbReference type="ARBA" id="ARBA00001971"/>
    </source>
</evidence>
<dbReference type="GO" id="GO:0005506">
    <property type="term" value="F:iron ion binding"/>
    <property type="evidence" value="ECO:0007669"/>
    <property type="project" value="InterPro"/>
</dbReference>
<proteinExistence type="inferred from homology"/>
<feature type="chain" id="PRO_5040381872" evidence="11">
    <location>
        <begin position="25"/>
        <end position="515"/>
    </location>
</feature>
<feature type="signal peptide" evidence="11">
    <location>
        <begin position="1"/>
        <end position="24"/>
    </location>
</feature>
<evidence type="ECO:0000256" key="11">
    <source>
        <dbReference type="SAM" id="SignalP"/>
    </source>
</evidence>
<dbReference type="OrthoDB" id="2789670at2759"/>
<accession>A0A9P5XCI5</accession>
<dbReference type="AlphaFoldDB" id="A0A9P5XCI5"/>
<dbReference type="Gene3D" id="1.10.630.10">
    <property type="entry name" value="Cytochrome P450"/>
    <property type="match status" value="1"/>
</dbReference>
<protein>
    <submittedName>
        <fullName evidence="12">Cytochrome P450</fullName>
    </submittedName>
</protein>
<keyword evidence="5 9" id="KW-0479">Metal-binding</keyword>
<keyword evidence="7 9" id="KW-0408">Iron</keyword>
<comment type="cofactor">
    <cofactor evidence="1 9">
        <name>heme</name>
        <dbReference type="ChEBI" id="CHEBI:30413"/>
    </cofactor>
</comment>
<name>A0A9P5XCI5_9AGAR</name>
<keyword evidence="4 9" id="KW-0349">Heme</keyword>
<evidence type="ECO:0000256" key="7">
    <source>
        <dbReference type="ARBA" id="ARBA00023004"/>
    </source>
</evidence>
<comment type="caution">
    <text evidence="12">The sequence shown here is derived from an EMBL/GenBank/DDBJ whole genome shotgun (WGS) entry which is preliminary data.</text>
</comment>
<evidence type="ECO:0000256" key="3">
    <source>
        <dbReference type="ARBA" id="ARBA00010617"/>
    </source>
</evidence>
<dbReference type="GO" id="GO:0004497">
    <property type="term" value="F:monooxygenase activity"/>
    <property type="evidence" value="ECO:0007669"/>
    <property type="project" value="UniProtKB-KW"/>
</dbReference>
<reference evidence="12" key="1">
    <citation type="submission" date="2020-11" db="EMBL/GenBank/DDBJ databases">
        <authorList>
            <consortium name="DOE Joint Genome Institute"/>
            <person name="Ahrendt S."/>
            <person name="Riley R."/>
            <person name="Andreopoulos W."/>
            <person name="Labutti K."/>
            <person name="Pangilinan J."/>
            <person name="Ruiz-Duenas F.J."/>
            <person name="Barrasa J.M."/>
            <person name="Sanchez-Garcia M."/>
            <person name="Camarero S."/>
            <person name="Miyauchi S."/>
            <person name="Serrano A."/>
            <person name="Linde D."/>
            <person name="Babiker R."/>
            <person name="Drula E."/>
            <person name="Ayuso-Fernandez I."/>
            <person name="Pacheco R."/>
            <person name="Padilla G."/>
            <person name="Ferreira P."/>
            <person name="Barriuso J."/>
            <person name="Kellner H."/>
            <person name="Castanera R."/>
            <person name="Alfaro M."/>
            <person name="Ramirez L."/>
            <person name="Pisabarro A.G."/>
            <person name="Kuo A."/>
            <person name="Tritt A."/>
            <person name="Lipzen A."/>
            <person name="He G."/>
            <person name="Yan M."/>
            <person name="Ng V."/>
            <person name="Cullen D."/>
            <person name="Martin F."/>
            <person name="Rosso M.-N."/>
            <person name="Henrissat B."/>
            <person name="Hibbett D."/>
            <person name="Martinez A.T."/>
            <person name="Grigoriev I.V."/>
        </authorList>
    </citation>
    <scope>NUCLEOTIDE SEQUENCE</scope>
    <source>
        <strain evidence="12">MF-IS2</strain>
    </source>
</reference>
<evidence type="ECO:0000256" key="2">
    <source>
        <dbReference type="ARBA" id="ARBA00005179"/>
    </source>
</evidence>
<dbReference type="InterPro" id="IPR050364">
    <property type="entry name" value="Cytochrome_P450_fung"/>
</dbReference>
<comment type="pathway">
    <text evidence="2">Secondary metabolite biosynthesis.</text>
</comment>
<dbReference type="Proteomes" id="UP000807342">
    <property type="component" value="Unassembled WGS sequence"/>
</dbReference>
<gene>
    <name evidence="12" type="ORF">P691DRAFT_776597</name>
</gene>
<evidence type="ECO:0000256" key="8">
    <source>
        <dbReference type="ARBA" id="ARBA00023033"/>
    </source>
</evidence>
<evidence type="ECO:0000313" key="13">
    <source>
        <dbReference type="Proteomes" id="UP000807342"/>
    </source>
</evidence>
<evidence type="ECO:0000256" key="6">
    <source>
        <dbReference type="ARBA" id="ARBA00023002"/>
    </source>
</evidence>
<sequence>MGTLTAFSFLITLVCVVFFRRRRAVQVPLPPSPPADPILGHLRYIPSENPELQYAEWAKTYGDVIYLRVLNRSIVVLSSAEAATDLLEKRSGNYSDRPDFPIFNLMGWGAGLAFQHYGKAFQKQRRLFKEYFNQRKAEEYKDLQTTQARQLALNLARGKEDREDVLRGFGASVVVRIAFGHDMYSENDPNYADLAQKNGEAFTLCGPPGSTPVDLFPVLQHFPSWFPGTFFAYRARGFYPSIRRLWDYPFVQVQQQMSEGRAKPSFLSYHLERLQQDDKDKAIESDYEDIKGAAAAIFSGGSDTIWATLSIFILAMVLHPECQEKAQEELDNLLLGSRLPELGDRSALPYIECIVQETYRWLPGGPLGIPHRALCDDIYKGMFIPKGTIVFANGWSISRDEAFYHDADSFNPSRYRPKTEGGNEEPFPAFQFGFGRRVCPGRYLADGNLWIAAATILSLFRIEKVKDAKGEEIIPSTDLKSGLVSHPKPYKCNIRIRDEKARSLLQEFEEGLVGV</sequence>
<dbReference type="InterPro" id="IPR017972">
    <property type="entry name" value="Cyt_P450_CS"/>
</dbReference>
<evidence type="ECO:0000256" key="5">
    <source>
        <dbReference type="ARBA" id="ARBA00022723"/>
    </source>
</evidence>
<dbReference type="EMBL" id="MU151228">
    <property type="protein sequence ID" value="KAF9446806.1"/>
    <property type="molecule type" value="Genomic_DNA"/>
</dbReference>
<dbReference type="PROSITE" id="PS00086">
    <property type="entry name" value="CYTOCHROME_P450"/>
    <property type="match status" value="1"/>
</dbReference>